<keyword evidence="3" id="KW-1185">Reference proteome</keyword>
<dbReference type="OrthoDB" id="2016523at2759"/>
<reference evidence="4" key="1">
    <citation type="submission" date="2025-08" db="UniProtKB">
        <authorList>
            <consortium name="RefSeq"/>
        </authorList>
    </citation>
    <scope>IDENTIFICATION</scope>
    <source>
        <tissue evidence="4">Whole sample</tissue>
    </source>
</reference>
<dbReference type="AlphaFoldDB" id="A0A8B8E006"/>
<name>A0A8B8E006_CRAVI</name>
<feature type="domain" description="MGAT4 conserved region" evidence="2">
    <location>
        <begin position="86"/>
        <end position="314"/>
    </location>
</feature>
<dbReference type="GO" id="GO:0006487">
    <property type="term" value="P:protein N-linked glycosylation"/>
    <property type="evidence" value="ECO:0007669"/>
    <property type="project" value="TreeGrafter"/>
</dbReference>
<dbReference type="Pfam" id="PF04666">
    <property type="entry name" value="MGAT4_cons"/>
    <property type="match status" value="1"/>
</dbReference>
<dbReference type="RefSeq" id="XP_022332566.1">
    <property type="nucleotide sequence ID" value="XM_022476858.1"/>
</dbReference>
<proteinExistence type="predicted"/>
<dbReference type="GO" id="GO:0008375">
    <property type="term" value="F:acetylglucosaminyltransferase activity"/>
    <property type="evidence" value="ECO:0007669"/>
    <property type="project" value="TreeGrafter"/>
</dbReference>
<evidence type="ECO:0000313" key="3">
    <source>
        <dbReference type="Proteomes" id="UP000694844"/>
    </source>
</evidence>
<accession>A0A8B8E006</accession>
<evidence type="ECO:0000313" key="4">
    <source>
        <dbReference type="RefSeq" id="XP_022332566.1"/>
    </source>
</evidence>
<dbReference type="GeneID" id="111130127"/>
<dbReference type="PANTHER" id="PTHR12062">
    <property type="entry name" value="N-ACETYLGLUCOSAMINYLTRANSFERASE VI"/>
    <property type="match status" value="1"/>
</dbReference>
<dbReference type="Proteomes" id="UP000694844">
    <property type="component" value="Chromosome 4"/>
</dbReference>
<sequence length="457" mass="52910">MEFPKPSSCCMVVGVFTVFQLCITAHFLLLSSRIVSPETEERLSEKPPISQANETLINWSRGRFLEIAKSKTTFTNSYECRNLKPRFLTIGIPTVCRKRQQYVYTTLDSLLGGLSRGQRQEVFIVVYLADQNENCRRNTEQEIYKRYPLFVQTCLIRFLNPPSVDLFYPPLNDRQGREKKVNWRTKQNLDFSFLLIQSQNLSSYYLQLEDDVIAVSWFYRNIKETLAQRVTDWVCMEFIELGFMGKLFHSSDLLSLAEMIVDWYQHTPADDTYIEFYKRRKQKSRILIQPTLFQHIGLHSSLDGRLQKLKDPYFESDIQNKVFVNSNPPANISTTMLIDYNHPPSHCYVGSRGYFLTLGPVEDGDVFLVQFLSLQNLYRIFVQTGLSSGKGNILQEGVLEFGGNFECRNKVFSNVLTFQKGVIDVIVNAKDVRCIQIRVIAPQDSVLMIKEITLFTT</sequence>
<keyword evidence="1" id="KW-1133">Transmembrane helix</keyword>
<keyword evidence="1" id="KW-0812">Transmembrane</keyword>
<dbReference type="InterPro" id="IPR006759">
    <property type="entry name" value="Glyco_transf_54"/>
</dbReference>
<dbReference type="KEGG" id="cvn:111130127"/>
<dbReference type="InterPro" id="IPR057279">
    <property type="entry name" value="MGAT4"/>
</dbReference>
<keyword evidence="1" id="KW-0472">Membrane</keyword>
<evidence type="ECO:0000256" key="1">
    <source>
        <dbReference type="SAM" id="Phobius"/>
    </source>
</evidence>
<organism evidence="3 4">
    <name type="scientific">Crassostrea virginica</name>
    <name type="common">Eastern oyster</name>
    <dbReference type="NCBI Taxonomy" id="6565"/>
    <lineage>
        <taxon>Eukaryota</taxon>
        <taxon>Metazoa</taxon>
        <taxon>Spiralia</taxon>
        <taxon>Lophotrochozoa</taxon>
        <taxon>Mollusca</taxon>
        <taxon>Bivalvia</taxon>
        <taxon>Autobranchia</taxon>
        <taxon>Pteriomorphia</taxon>
        <taxon>Ostreida</taxon>
        <taxon>Ostreoidea</taxon>
        <taxon>Ostreidae</taxon>
        <taxon>Crassostrea</taxon>
    </lineage>
</organism>
<protein>
    <submittedName>
        <fullName evidence="4">Alpha-1,3-mannosyl-glycoprotein 4-beta-N-acetylglucosaminyltransferase C-like</fullName>
    </submittedName>
</protein>
<feature type="transmembrane region" description="Helical" evidence="1">
    <location>
        <begin position="12"/>
        <end position="30"/>
    </location>
</feature>
<gene>
    <name evidence="4" type="primary">LOC111130127</name>
</gene>
<dbReference type="PANTHER" id="PTHR12062:SF33">
    <property type="entry name" value="ALPHA-1,6-MANNOSYL-GLYCOPROTEIN 4-BETA-N-ACETYLGLUCOSAMINYLTRANSFERASE-LIKE"/>
    <property type="match status" value="1"/>
</dbReference>
<evidence type="ECO:0000259" key="2">
    <source>
        <dbReference type="Pfam" id="PF04666"/>
    </source>
</evidence>